<dbReference type="EMBL" id="KX245890">
    <property type="protein sequence ID" value="ANS06148.1"/>
    <property type="molecule type" value="Genomic_DNA"/>
</dbReference>
<evidence type="ECO:0000313" key="1">
    <source>
        <dbReference type="EMBL" id="ANS06148.1"/>
    </source>
</evidence>
<dbReference type="Proteomes" id="UP000201220">
    <property type="component" value="Segment"/>
</dbReference>
<accession>A0A1B1IXU2</accession>
<organism evidence="1 2">
    <name type="scientific">Citrobacter phage vB_CfrM_CfP1</name>
    <dbReference type="NCBI Taxonomy" id="1871313"/>
    <lineage>
        <taxon>Viruses</taxon>
        <taxon>Duplodnaviria</taxon>
        <taxon>Heunggongvirae</taxon>
        <taxon>Uroviricota</taxon>
        <taxon>Caudoviricetes</taxon>
        <taxon>Pantevenvirales</taxon>
        <taxon>Straboviridae</taxon>
        <taxon>Pseudotevenvirus</taxon>
        <taxon>Pseudotevenvirus miller</taxon>
    </lineage>
</organism>
<dbReference type="GeneID" id="29079793"/>
<dbReference type="KEGG" id="vg:29079793"/>
<name>A0A1B1IXU2_9CAUD</name>
<sequence length="79" mass="9088">MKFEKIKCTYAFYDNYCDTIFYAFDTVPVIGHGEWAISRGGDVAYDLQTDRITQTGFPNELMSVLNYITDDIEIDGLEE</sequence>
<gene>
    <name evidence="1" type="ORF">ABCD_0076</name>
</gene>
<protein>
    <submittedName>
        <fullName evidence="1">Uncharacterized protein</fullName>
    </submittedName>
</protein>
<evidence type="ECO:0000313" key="2">
    <source>
        <dbReference type="Proteomes" id="UP000201220"/>
    </source>
</evidence>
<reference evidence="1 2" key="1">
    <citation type="submission" date="2016-05" db="EMBL/GenBank/DDBJ databases">
        <title>Comparative genomics of Morganella phages MP1 and MP2 define new clades among the T4 and T7-like viruses.</title>
        <authorList>
            <person name="Pinto G."/>
            <person name="Oliveira A."/>
            <person name="Briers Y."/>
            <person name="Oliveira C."/>
            <person name="Domingues L."/>
            <person name="Azeredo J."/>
        </authorList>
    </citation>
    <scope>NUCLEOTIDE SEQUENCE [LARGE SCALE GENOMIC DNA]</scope>
</reference>
<proteinExistence type="predicted"/>
<dbReference type="RefSeq" id="YP_009285614.1">
    <property type="nucleotide sequence ID" value="NC_031057.1"/>
</dbReference>